<organism evidence="4 5">
    <name type="scientific">Acacia crassicarpa</name>
    <name type="common">northern wattle</name>
    <dbReference type="NCBI Taxonomy" id="499986"/>
    <lineage>
        <taxon>Eukaryota</taxon>
        <taxon>Viridiplantae</taxon>
        <taxon>Streptophyta</taxon>
        <taxon>Embryophyta</taxon>
        <taxon>Tracheophyta</taxon>
        <taxon>Spermatophyta</taxon>
        <taxon>Magnoliopsida</taxon>
        <taxon>eudicotyledons</taxon>
        <taxon>Gunneridae</taxon>
        <taxon>Pentapetalae</taxon>
        <taxon>rosids</taxon>
        <taxon>fabids</taxon>
        <taxon>Fabales</taxon>
        <taxon>Fabaceae</taxon>
        <taxon>Caesalpinioideae</taxon>
        <taxon>mimosoid clade</taxon>
        <taxon>Acacieae</taxon>
        <taxon>Acacia</taxon>
    </lineage>
</organism>
<dbReference type="SUPFAM" id="SSF81901">
    <property type="entry name" value="HCP-like"/>
    <property type="match status" value="1"/>
</dbReference>
<sequence length="999" mass="112106">MLLDRRRSSLQTLLKSGLSPTVESINQFLLFLLRLQKFDLIVHFFPQLNSNRIDGNHGTQSIFTWALLKSHKFDEAELLMKNRIMGSSRLWDALIQGFSVNREDPERAFFLLEDCLRNRNVLPSPFTFGSIIHRLSSQGSMGKVIDVLELMANAKVEYPFDNFICSSVISGFCKIGKPELALGFFEKASSSGALQPDVVTYTALVSALGKLGDVKNATGYLAKMLKDGQEPNKVTYTAIMAAYCMKGNLEEALTVFKNINALGIEADEFMFATLINGFSQRGDFDNVFHLLDEMEKMGISASIVTYNTVINGLCKFGRTSEADEFSKIVPADIITYSTLLHEHAEEENIPGILQTKKRLEEAQISLDVVMCNVLIKALFVLRAFEDAYAVYKWMPEMGLVANAVTFCTMIDGYCKVGRIEEALEIFDEFRKTSISSHTCYNSIINGLCKEGIVEMATELCIELNDKGLVLDTGIYRMLMQAIFKENNVKESLELIYRMEALGPNKYNTICNDSIFLLCKRGLIEDAYQLCMMMRMKGSSIAGKSFYSLLRRLISDGKLENSLPLLSSFIKEYGLHEPRVHKIVVQYLCQRDVDCAFCFLAKTTNNSSAATFPVSLLKVFIKEGRTLDAYRLIMEGQDYLPAMDVFDYSIVIDGLCKGGYVNKALDLCIFAEIKGITLNIVSYNSIINGLCIDGRLIEAFRLFDSLEQIGLTPSEITYATLIYALCREGYLPDANHVFRKMVLKGFHPKLQVYNSLLDGISKIGQLEEVLKILDDMETKHIQPDYFTVSAVINCYCQKGDLEGALAFFDEFKSKDILPDFLGFLYLIRGLCSKGRMEEARSVLREMLQIKLIAELINVIDSEVETESISDFLVFLCEQGRIQEAVRVLNEIASILFPAQRLSTSNQLTHKQKKVYEGKSFGSDLKRSAPSSHKIDLDVGSCDDVNGSDAFTTKGSHKTRSQLHDFDFYYSGIAALCSKGELQEASQLAKKLLSDLTRSPS</sequence>
<feature type="repeat" description="PPR" evidence="3">
    <location>
        <begin position="402"/>
        <end position="436"/>
    </location>
</feature>
<evidence type="ECO:0000256" key="3">
    <source>
        <dbReference type="PROSITE-ProRule" id="PRU00708"/>
    </source>
</evidence>
<protein>
    <recommendedName>
        <fullName evidence="6">Pentatricopeptide repeat-containing protein</fullName>
    </recommendedName>
</protein>
<reference evidence="4" key="1">
    <citation type="submission" date="2023-10" db="EMBL/GenBank/DDBJ databases">
        <title>Chromosome-level genome of the transformable northern wattle, Acacia crassicarpa.</title>
        <authorList>
            <person name="Massaro I."/>
            <person name="Sinha N.R."/>
            <person name="Poethig S."/>
            <person name="Leichty A.R."/>
        </authorList>
    </citation>
    <scope>NUCLEOTIDE SEQUENCE</scope>
    <source>
        <strain evidence="4">Acra3RX</strain>
        <tissue evidence="4">Leaf</tissue>
    </source>
</reference>
<evidence type="ECO:0000256" key="1">
    <source>
        <dbReference type="ARBA" id="ARBA00007626"/>
    </source>
</evidence>
<dbReference type="Gene3D" id="1.25.40.10">
    <property type="entry name" value="Tetratricopeptide repeat domain"/>
    <property type="match status" value="7"/>
</dbReference>
<feature type="repeat" description="PPR" evidence="3">
    <location>
        <begin position="197"/>
        <end position="231"/>
    </location>
</feature>
<dbReference type="AlphaFoldDB" id="A0AAE1J869"/>
<name>A0AAE1J869_9FABA</name>
<keyword evidence="2" id="KW-0677">Repeat</keyword>
<dbReference type="PANTHER" id="PTHR46128:SF351">
    <property type="entry name" value="PENTACOTRIPEPTIDE-REPEAT REGION OF PRORP DOMAIN-CONTAINING PROTEIN"/>
    <property type="match status" value="1"/>
</dbReference>
<dbReference type="InterPro" id="IPR002885">
    <property type="entry name" value="PPR_rpt"/>
</dbReference>
<dbReference type="InterPro" id="IPR011990">
    <property type="entry name" value="TPR-like_helical_dom_sf"/>
</dbReference>
<evidence type="ECO:0000256" key="2">
    <source>
        <dbReference type="ARBA" id="ARBA00022737"/>
    </source>
</evidence>
<dbReference type="PANTHER" id="PTHR46128">
    <property type="entry name" value="MITOCHONDRIAL GROUP I INTRON SPLICING FACTOR CCM1"/>
    <property type="match status" value="1"/>
</dbReference>
<comment type="similarity">
    <text evidence="1">Belongs to the PPR family. P subfamily.</text>
</comment>
<accession>A0AAE1J869</accession>
<feature type="repeat" description="PPR" evidence="3">
    <location>
        <begin position="267"/>
        <end position="301"/>
    </location>
</feature>
<dbReference type="InterPro" id="IPR050872">
    <property type="entry name" value="PPR_P_subfamily"/>
</dbReference>
<evidence type="ECO:0000313" key="5">
    <source>
        <dbReference type="Proteomes" id="UP001293593"/>
    </source>
</evidence>
<dbReference type="NCBIfam" id="TIGR00756">
    <property type="entry name" value="PPR"/>
    <property type="match status" value="12"/>
</dbReference>
<feature type="repeat" description="PPR" evidence="3">
    <location>
        <begin position="367"/>
        <end position="401"/>
    </location>
</feature>
<feature type="repeat" description="PPR" evidence="3">
    <location>
        <begin position="713"/>
        <end position="747"/>
    </location>
</feature>
<evidence type="ECO:0008006" key="6">
    <source>
        <dbReference type="Google" id="ProtNLM"/>
    </source>
</evidence>
<dbReference type="Pfam" id="PF01535">
    <property type="entry name" value="PPR"/>
    <property type="match status" value="4"/>
</dbReference>
<feature type="repeat" description="PPR" evidence="3">
    <location>
        <begin position="161"/>
        <end position="195"/>
    </location>
</feature>
<comment type="caution">
    <text evidence="4">The sequence shown here is derived from an EMBL/GenBank/DDBJ whole genome shotgun (WGS) entry which is preliminary data.</text>
</comment>
<feature type="repeat" description="PPR" evidence="3">
    <location>
        <begin position="783"/>
        <end position="817"/>
    </location>
</feature>
<keyword evidence="5" id="KW-1185">Reference proteome</keyword>
<feature type="repeat" description="PPR" evidence="3">
    <location>
        <begin position="232"/>
        <end position="266"/>
    </location>
</feature>
<feature type="repeat" description="PPR" evidence="3">
    <location>
        <begin position="678"/>
        <end position="712"/>
    </location>
</feature>
<feature type="repeat" description="PPR" evidence="3">
    <location>
        <begin position="748"/>
        <end position="782"/>
    </location>
</feature>
<proteinExistence type="inferred from homology"/>
<dbReference type="EMBL" id="JAWXYG010000008">
    <property type="protein sequence ID" value="KAK4265530.1"/>
    <property type="molecule type" value="Genomic_DNA"/>
</dbReference>
<dbReference type="PROSITE" id="PS51375">
    <property type="entry name" value="PPR"/>
    <property type="match status" value="11"/>
</dbReference>
<dbReference type="Proteomes" id="UP001293593">
    <property type="component" value="Unassembled WGS sequence"/>
</dbReference>
<gene>
    <name evidence="4" type="ORF">QN277_026572</name>
</gene>
<feature type="repeat" description="PPR" evidence="3">
    <location>
        <begin position="818"/>
        <end position="852"/>
    </location>
</feature>
<evidence type="ECO:0000313" key="4">
    <source>
        <dbReference type="EMBL" id="KAK4265530.1"/>
    </source>
</evidence>
<dbReference type="Pfam" id="PF13041">
    <property type="entry name" value="PPR_2"/>
    <property type="match status" value="5"/>
</dbReference>